<evidence type="ECO:0000313" key="1">
    <source>
        <dbReference type="EMBL" id="KAF2715191.1"/>
    </source>
</evidence>
<proteinExistence type="predicted"/>
<reference evidence="1" key="1">
    <citation type="journal article" date="2020" name="Stud. Mycol.">
        <title>101 Dothideomycetes genomes: a test case for predicting lifestyles and emergence of pathogens.</title>
        <authorList>
            <person name="Haridas S."/>
            <person name="Albert R."/>
            <person name="Binder M."/>
            <person name="Bloem J."/>
            <person name="Labutti K."/>
            <person name="Salamov A."/>
            <person name="Andreopoulos B."/>
            <person name="Baker S."/>
            <person name="Barry K."/>
            <person name="Bills G."/>
            <person name="Bluhm B."/>
            <person name="Cannon C."/>
            <person name="Castanera R."/>
            <person name="Culley D."/>
            <person name="Daum C."/>
            <person name="Ezra D."/>
            <person name="Gonzalez J."/>
            <person name="Henrissat B."/>
            <person name="Kuo A."/>
            <person name="Liang C."/>
            <person name="Lipzen A."/>
            <person name="Lutzoni F."/>
            <person name="Magnuson J."/>
            <person name="Mondo S."/>
            <person name="Nolan M."/>
            <person name="Ohm R."/>
            <person name="Pangilinan J."/>
            <person name="Park H.-J."/>
            <person name="Ramirez L."/>
            <person name="Alfaro M."/>
            <person name="Sun H."/>
            <person name="Tritt A."/>
            <person name="Yoshinaga Y."/>
            <person name="Zwiers L.-H."/>
            <person name="Turgeon B."/>
            <person name="Goodwin S."/>
            <person name="Spatafora J."/>
            <person name="Crous P."/>
            <person name="Grigoriev I."/>
        </authorList>
    </citation>
    <scope>NUCLEOTIDE SEQUENCE</scope>
    <source>
        <strain evidence="1">CBS 279.74</strain>
    </source>
</reference>
<accession>A0A6G1KS26</accession>
<gene>
    <name evidence="1" type="ORF">K504DRAFT_21337</name>
</gene>
<keyword evidence="2" id="KW-1185">Reference proteome</keyword>
<dbReference type="AlphaFoldDB" id="A0A6G1KS26"/>
<dbReference type="EMBL" id="MU005764">
    <property type="protein sequence ID" value="KAF2715191.1"/>
    <property type="molecule type" value="Genomic_DNA"/>
</dbReference>
<protein>
    <submittedName>
        <fullName evidence="1">Uncharacterized protein</fullName>
    </submittedName>
</protein>
<organism evidence="1 2">
    <name type="scientific">Pleomassaria siparia CBS 279.74</name>
    <dbReference type="NCBI Taxonomy" id="1314801"/>
    <lineage>
        <taxon>Eukaryota</taxon>
        <taxon>Fungi</taxon>
        <taxon>Dikarya</taxon>
        <taxon>Ascomycota</taxon>
        <taxon>Pezizomycotina</taxon>
        <taxon>Dothideomycetes</taxon>
        <taxon>Pleosporomycetidae</taxon>
        <taxon>Pleosporales</taxon>
        <taxon>Pleomassariaceae</taxon>
        <taxon>Pleomassaria</taxon>
    </lineage>
</organism>
<evidence type="ECO:0000313" key="2">
    <source>
        <dbReference type="Proteomes" id="UP000799428"/>
    </source>
</evidence>
<sequence length="90" mass="9889">MRGDTYTQRCRDDRLGNFFTDPPLAASCIFLAVLSSRTLITAQLASFQAPNGGHQPRLQKILSQALAGVPARKRIDNTVRAVVRSPCQSF</sequence>
<name>A0A6G1KS26_9PLEO</name>
<dbReference type="Proteomes" id="UP000799428">
    <property type="component" value="Unassembled WGS sequence"/>
</dbReference>